<gene>
    <name evidence="6" type="ORF">PHYBOEH_008604</name>
</gene>
<feature type="signal peptide" evidence="5">
    <location>
        <begin position="1"/>
        <end position="22"/>
    </location>
</feature>
<evidence type="ECO:0000256" key="1">
    <source>
        <dbReference type="ARBA" id="ARBA00004613"/>
    </source>
</evidence>
<dbReference type="InterPro" id="IPR031825">
    <property type="entry name" value="RXLR"/>
</dbReference>
<keyword evidence="3 5" id="KW-0964">Secreted</keyword>
<evidence type="ECO:0000256" key="5">
    <source>
        <dbReference type="RuleBase" id="RU367124"/>
    </source>
</evidence>
<evidence type="ECO:0000256" key="4">
    <source>
        <dbReference type="ARBA" id="ARBA00022729"/>
    </source>
</evidence>
<dbReference type="GO" id="GO:0005576">
    <property type="term" value="C:extracellular region"/>
    <property type="evidence" value="ECO:0007669"/>
    <property type="project" value="UniProtKB-SubCell"/>
</dbReference>
<comment type="caution">
    <text evidence="6">The sequence shown here is derived from an EMBL/GenBank/DDBJ whole genome shotgun (WGS) entry which is preliminary data.</text>
</comment>
<sequence>MHALWMLMVTLAACCFATSIAATPNMIQLAGSVPYEVTGNRLLRSDKETNKDDEDAAADDEEKIVSKLRGALGLYSPKLTKSTFDKMIANDMFKAETFEKWDKLDFSLKKIKKSINPVKNPHFERIYNEYVVRRLLKTKMVTPDRLMSELKASIPYRYADAATKKETEEKMVKYITTALRSI</sequence>
<reference evidence="6" key="1">
    <citation type="submission" date="2021-02" db="EMBL/GenBank/DDBJ databases">
        <authorList>
            <person name="Palmer J.M."/>
        </authorList>
    </citation>
    <scope>NUCLEOTIDE SEQUENCE</scope>
    <source>
        <strain evidence="6">SCRP23</strain>
    </source>
</reference>
<comment type="domain">
    <text evidence="5">The RxLR-dEER motif acts to carry the protein into the host cell cytoplasm through binding to cell surface phosphatidylinositol-3-phosphate.</text>
</comment>
<accession>A0A8T1W039</accession>
<evidence type="ECO:0000313" key="7">
    <source>
        <dbReference type="Proteomes" id="UP000693981"/>
    </source>
</evidence>
<dbReference type="AlphaFoldDB" id="A0A8T1W039"/>
<proteinExistence type="inferred from homology"/>
<dbReference type="EMBL" id="JAGDFL010000502">
    <property type="protein sequence ID" value="KAG7386751.1"/>
    <property type="molecule type" value="Genomic_DNA"/>
</dbReference>
<comment type="function">
    <text evidence="5">Effector that suppresses plant defense responses during pathogen infection.</text>
</comment>
<dbReference type="Pfam" id="PF16810">
    <property type="entry name" value="RXLR"/>
    <property type="match status" value="1"/>
</dbReference>
<keyword evidence="4 5" id="KW-0732">Signal</keyword>
<dbReference type="Proteomes" id="UP000693981">
    <property type="component" value="Unassembled WGS sequence"/>
</dbReference>
<feature type="chain" id="PRO_5035964630" description="RxLR effector protein" evidence="5">
    <location>
        <begin position="23"/>
        <end position="182"/>
    </location>
</feature>
<evidence type="ECO:0000313" key="6">
    <source>
        <dbReference type="EMBL" id="KAG7386751.1"/>
    </source>
</evidence>
<evidence type="ECO:0000256" key="3">
    <source>
        <dbReference type="ARBA" id="ARBA00022525"/>
    </source>
</evidence>
<protein>
    <recommendedName>
        <fullName evidence="5">RxLR effector protein</fullName>
    </recommendedName>
</protein>
<organism evidence="6 7">
    <name type="scientific">Phytophthora boehmeriae</name>
    <dbReference type="NCBI Taxonomy" id="109152"/>
    <lineage>
        <taxon>Eukaryota</taxon>
        <taxon>Sar</taxon>
        <taxon>Stramenopiles</taxon>
        <taxon>Oomycota</taxon>
        <taxon>Peronosporomycetes</taxon>
        <taxon>Peronosporales</taxon>
        <taxon>Peronosporaceae</taxon>
        <taxon>Phytophthora</taxon>
    </lineage>
</organism>
<name>A0A8T1W039_9STRA</name>
<comment type="subcellular location">
    <subcellularLocation>
        <location evidence="1 5">Secreted</location>
    </subcellularLocation>
</comment>
<evidence type="ECO:0000256" key="2">
    <source>
        <dbReference type="ARBA" id="ARBA00010400"/>
    </source>
</evidence>
<comment type="similarity">
    <text evidence="2 5">Belongs to the RxLR effector family.</text>
</comment>
<keyword evidence="7" id="KW-1185">Reference proteome</keyword>